<evidence type="ECO:0000256" key="4">
    <source>
        <dbReference type="ARBA" id="ARBA00023136"/>
    </source>
</evidence>
<keyword evidence="7" id="KW-1185">Reference proteome</keyword>
<evidence type="ECO:0000313" key="7">
    <source>
        <dbReference type="Proteomes" id="UP000077266"/>
    </source>
</evidence>
<evidence type="ECO:0000256" key="2">
    <source>
        <dbReference type="ARBA" id="ARBA00022692"/>
    </source>
</evidence>
<dbReference type="STRING" id="1314781.A0A165G2S4"/>
<dbReference type="PANTHER" id="PTHR31465:SF1">
    <property type="entry name" value="PROTEIN RTA1-RELATED"/>
    <property type="match status" value="1"/>
</dbReference>
<name>A0A165G2S4_EXIGL</name>
<dbReference type="AlphaFoldDB" id="A0A165G2S4"/>
<evidence type="ECO:0000256" key="3">
    <source>
        <dbReference type="ARBA" id="ARBA00022989"/>
    </source>
</evidence>
<evidence type="ECO:0000256" key="1">
    <source>
        <dbReference type="ARBA" id="ARBA00004141"/>
    </source>
</evidence>
<evidence type="ECO:0000313" key="6">
    <source>
        <dbReference type="EMBL" id="KZV89897.1"/>
    </source>
</evidence>
<accession>A0A165G2S4</accession>
<keyword evidence="3" id="KW-1133">Transmembrane helix</keyword>
<gene>
    <name evidence="6" type="ORF">EXIGLDRAFT_136670</name>
</gene>
<dbReference type="GO" id="GO:0016020">
    <property type="term" value="C:membrane"/>
    <property type="evidence" value="ECO:0007669"/>
    <property type="project" value="UniProtKB-SubCell"/>
</dbReference>
<dbReference type="InParanoid" id="A0A165G2S4"/>
<dbReference type="OrthoDB" id="3358017at2759"/>
<feature type="region of interest" description="Disordered" evidence="5">
    <location>
        <begin position="174"/>
        <end position="213"/>
    </location>
</feature>
<keyword evidence="2" id="KW-0812">Transmembrane</keyword>
<organism evidence="6 7">
    <name type="scientific">Exidia glandulosa HHB12029</name>
    <dbReference type="NCBI Taxonomy" id="1314781"/>
    <lineage>
        <taxon>Eukaryota</taxon>
        <taxon>Fungi</taxon>
        <taxon>Dikarya</taxon>
        <taxon>Basidiomycota</taxon>
        <taxon>Agaricomycotina</taxon>
        <taxon>Agaricomycetes</taxon>
        <taxon>Auriculariales</taxon>
        <taxon>Exidiaceae</taxon>
        <taxon>Exidia</taxon>
    </lineage>
</organism>
<comment type="subcellular location">
    <subcellularLocation>
        <location evidence="1">Membrane</location>
        <topology evidence="1">Multi-pass membrane protein</topology>
    </subcellularLocation>
</comment>
<dbReference type="PANTHER" id="PTHR31465">
    <property type="entry name" value="PROTEIN RTA1-RELATED"/>
    <property type="match status" value="1"/>
</dbReference>
<dbReference type="Pfam" id="PF04479">
    <property type="entry name" value="RTA1"/>
    <property type="match status" value="1"/>
</dbReference>
<reference evidence="6 7" key="1">
    <citation type="journal article" date="2016" name="Mol. Biol. Evol.">
        <title>Comparative Genomics of Early-Diverging Mushroom-Forming Fungi Provides Insights into the Origins of Lignocellulose Decay Capabilities.</title>
        <authorList>
            <person name="Nagy L.G."/>
            <person name="Riley R."/>
            <person name="Tritt A."/>
            <person name="Adam C."/>
            <person name="Daum C."/>
            <person name="Floudas D."/>
            <person name="Sun H."/>
            <person name="Yadav J.S."/>
            <person name="Pangilinan J."/>
            <person name="Larsson K.H."/>
            <person name="Matsuura K."/>
            <person name="Barry K."/>
            <person name="Labutti K."/>
            <person name="Kuo R."/>
            <person name="Ohm R.A."/>
            <person name="Bhattacharya S.S."/>
            <person name="Shirouzu T."/>
            <person name="Yoshinaga Y."/>
            <person name="Martin F.M."/>
            <person name="Grigoriev I.V."/>
            <person name="Hibbett D.S."/>
        </authorList>
    </citation>
    <scope>NUCLEOTIDE SEQUENCE [LARGE SCALE GENOMIC DNA]</scope>
    <source>
        <strain evidence="6 7">HHB12029</strain>
    </source>
</reference>
<proteinExistence type="predicted"/>
<sequence>MVTGCYRFALGLALRFGIHSQPRSHGLYIAEYPFIVLSPCAFIAAEYVLLGRLAHFLCADEHLLIRPPHITKVFVLSDLSTFLVQATPFPSRRLSRVVTACRVRHKKMDPAVAIAGKSIPLSQIIEAHHDTNLAADQRGLDDSKLPNLACPRLPAPHAHWRDTLACAVFATQDGAQPANHPRDNNPRTTRTTCLVPPTSLSRADTHGPCKFGH</sequence>
<dbReference type="InterPro" id="IPR007568">
    <property type="entry name" value="RTA1"/>
</dbReference>
<dbReference type="Proteomes" id="UP000077266">
    <property type="component" value="Unassembled WGS sequence"/>
</dbReference>
<dbReference type="EMBL" id="KV426061">
    <property type="protein sequence ID" value="KZV89897.1"/>
    <property type="molecule type" value="Genomic_DNA"/>
</dbReference>
<protein>
    <submittedName>
        <fullName evidence="6">Uncharacterized protein</fullName>
    </submittedName>
</protein>
<keyword evidence="4" id="KW-0472">Membrane</keyword>
<evidence type="ECO:0000256" key="5">
    <source>
        <dbReference type="SAM" id="MobiDB-lite"/>
    </source>
</evidence>